<feature type="coiled-coil region" evidence="1">
    <location>
        <begin position="12"/>
        <end position="39"/>
    </location>
</feature>
<evidence type="ECO:0000256" key="1">
    <source>
        <dbReference type="SAM" id="Coils"/>
    </source>
</evidence>
<proteinExistence type="predicted"/>
<feature type="compositionally biased region" description="Low complexity" evidence="2">
    <location>
        <begin position="137"/>
        <end position="147"/>
    </location>
</feature>
<accession>A0ABV9SD69</accession>
<reference evidence="4" key="1">
    <citation type="journal article" date="2019" name="Int. J. Syst. Evol. Microbiol.">
        <title>The Global Catalogue of Microorganisms (GCM) 10K type strain sequencing project: providing services to taxonomists for standard genome sequencing and annotation.</title>
        <authorList>
            <consortium name="The Broad Institute Genomics Platform"/>
            <consortium name="The Broad Institute Genome Sequencing Center for Infectious Disease"/>
            <person name="Wu L."/>
            <person name="Ma J."/>
        </authorList>
    </citation>
    <scope>NUCLEOTIDE SEQUENCE [LARGE SCALE GENOMIC DNA]</scope>
    <source>
        <strain evidence="4">ZS-22-S1</strain>
    </source>
</reference>
<name>A0ABV9SD69_9PSEU</name>
<dbReference type="RefSeq" id="WP_378062252.1">
    <property type="nucleotide sequence ID" value="NZ_JBHSIS010000027.1"/>
</dbReference>
<keyword evidence="1" id="KW-0175">Coiled coil</keyword>
<feature type="region of interest" description="Disordered" evidence="2">
    <location>
        <begin position="103"/>
        <end position="147"/>
    </location>
</feature>
<sequence length="175" mass="19384">MSPATSVQVRRRQAMRRQALERQRKLNEERRRLDEAEVDLAADFAVRQEECVVARDAMHAAELAMGRVVDRMIGELRIRYPRAAQLLEMPEDELRRLRQLATDPTSTATVTGTDGGDRKKTRKARAASHGHARSQHATSVTTTADDQTAATVVGSDSAAPMAGTAMAASRMWTER</sequence>
<evidence type="ECO:0000313" key="4">
    <source>
        <dbReference type="Proteomes" id="UP001595859"/>
    </source>
</evidence>
<organism evidence="3 4">
    <name type="scientific">Actinophytocola glycyrrhizae</name>
    <dbReference type="NCBI Taxonomy" id="2044873"/>
    <lineage>
        <taxon>Bacteria</taxon>
        <taxon>Bacillati</taxon>
        <taxon>Actinomycetota</taxon>
        <taxon>Actinomycetes</taxon>
        <taxon>Pseudonocardiales</taxon>
        <taxon>Pseudonocardiaceae</taxon>
    </lineage>
</organism>
<evidence type="ECO:0000256" key="2">
    <source>
        <dbReference type="SAM" id="MobiDB-lite"/>
    </source>
</evidence>
<evidence type="ECO:0000313" key="3">
    <source>
        <dbReference type="EMBL" id="MFC4859287.1"/>
    </source>
</evidence>
<dbReference type="Proteomes" id="UP001595859">
    <property type="component" value="Unassembled WGS sequence"/>
</dbReference>
<comment type="caution">
    <text evidence="3">The sequence shown here is derived from an EMBL/GenBank/DDBJ whole genome shotgun (WGS) entry which is preliminary data.</text>
</comment>
<feature type="compositionally biased region" description="Basic residues" evidence="2">
    <location>
        <begin position="119"/>
        <end position="134"/>
    </location>
</feature>
<protein>
    <submittedName>
        <fullName evidence="3">Uncharacterized protein</fullName>
    </submittedName>
</protein>
<dbReference type="EMBL" id="JBHSIS010000027">
    <property type="protein sequence ID" value="MFC4859287.1"/>
    <property type="molecule type" value="Genomic_DNA"/>
</dbReference>
<gene>
    <name evidence="3" type="ORF">ACFPCV_37815</name>
</gene>
<keyword evidence="4" id="KW-1185">Reference proteome</keyword>
<feature type="compositionally biased region" description="Polar residues" evidence="2">
    <location>
        <begin position="103"/>
        <end position="112"/>
    </location>
</feature>